<keyword evidence="3" id="KW-1185">Reference proteome</keyword>
<name>A0ABP1QDS4_9HEXA</name>
<keyword evidence="1" id="KW-0472">Membrane</keyword>
<protein>
    <submittedName>
        <fullName evidence="2">Uncharacterized protein</fullName>
    </submittedName>
</protein>
<proteinExistence type="predicted"/>
<evidence type="ECO:0000313" key="2">
    <source>
        <dbReference type="EMBL" id="CAL8096096.1"/>
    </source>
</evidence>
<evidence type="ECO:0000256" key="1">
    <source>
        <dbReference type="SAM" id="Phobius"/>
    </source>
</evidence>
<evidence type="ECO:0000313" key="3">
    <source>
        <dbReference type="Proteomes" id="UP001642540"/>
    </source>
</evidence>
<keyword evidence="1" id="KW-0812">Transmembrane</keyword>
<dbReference type="Proteomes" id="UP001642540">
    <property type="component" value="Unassembled WGS sequence"/>
</dbReference>
<sequence>MEQGSEVPHGFYEEQNPDSCKYFTSQAMDFDTNVNPTRIPKQTSSDSASDEELIDKFEEEIDRKVDAIFQMAEQLDESNQDEFTQFQAFDDFDLNLMTNLNQGLRRKKGRNRLSFILVLSGILLVLAIAQRFLVSGVWIQRTLCKALINEPLCSHCYELYFYKDWIYCIKFD</sequence>
<accession>A0ABP1QDS4</accession>
<dbReference type="EMBL" id="CAXLJM020000027">
    <property type="protein sequence ID" value="CAL8096096.1"/>
    <property type="molecule type" value="Genomic_DNA"/>
</dbReference>
<gene>
    <name evidence="2" type="ORF">ODALV1_LOCUS9265</name>
</gene>
<organism evidence="2 3">
    <name type="scientific">Orchesella dallaii</name>
    <dbReference type="NCBI Taxonomy" id="48710"/>
    <lineage>
        <taxon>Eukaryota</taxon>
        <taxon>Metazoa</taxon>
        <taxon>Ecdysozoa</taxon>
        <taxon>Arthropoda</taxon>
        <taxon>Hexapoda</taxon>
        <taxon>Collembola</taxon>
        <taxon>Entomobryomorpha</taxon>
        <taxon>Entomobryoidea</taxon>
        <taxon>Orchesellidae</taxon>
        <taxon>Orchesellinae</taxon>
        <taxon>Orchesella</taxon>
    </lineage>
</organism>
<keyword evidence="1" id="KW-1133">Transmembrane helix</keyword>
<comment type="caution">
    <text evidence="2">The sequence shown here is derived from an EMBL/GenBank/DDBJ whole genome shotgun (WGS) entry which is preliminary data.</text>
</comment>
<feature type="transmembrane region" description="Helical" evidence="1">
    <location>
        <begin position="115"/>
        <end position="139"/>
    </location>
</feature>
<reference evidence="2 3" key="1">
    <citation type="submission" date="2024-08" db="EMBL/GenBank/DDBJ databases">
        <authorList>
            <person name="Cucini C."/>
            <person name="Frati F."/>
        </authorList>
    </citation>
    <scope>NUCLEOTIDE SEQUENCE [LARGE SCALE GENOMIC DNA]</scope>
</reference>